<dbReference type="eggNOG" id="COG3773">
    <property type="taxonomic scope" value="Bacteria"/>
</dbReference>
<accession>E6U434</accession>
<dbReference type="EMBL" id="CP002400">
    <property type="protein sequence ID" value="ADU27714.1"/>
    <property type="molecule type" value="Genomic_DNA"/>
</dbReference>
<reference evidence="2 3" key="1">
    <citation type="submission" date="2010-12" db="EMBL/GenBank/DDBJ databases">
        <title>Complete sequence of Ethanoligenens harbinense YUAN-3.</title>
        <authorList>
            <person name="Lucas S."/>
            <person name="Copeland A."/>
            <person name="Lapidus A."/>
            <person name="Cheng J.-F."/>
            <person name="Bruce D."/>
            <person name="Goodwin L."/>
            <person name="Pitluck S."/>
            <person name="Chertkov O."/>
            <person name="Misra M."/>
            <person name="Detter J.C."/>
            <person name="Han C."/>
            <person name="Tapia R."/>
            <person name="Land M."/>
            <person name="Hauser L."/>
            <person name="Jeffries C."/>
            <person name="Kyrpides N."/>
            <person name="Ivanova N."/>
            <person name="Mikhailova N."/>
            <person name="Wang A."/>
            <person name="Mouttaki H."/>
            <person name="He Z."/>
            <person name="Zhou J."/>
            <person name="Hemme C.L."/>
            <person name="Woyke T."/>
        </authorList>
    </citation>
    <scope>NUCLEOTIDE SEQUENCE [LARGE SCALE GENOMIC DNA]</scope>
    <source>
        <strain evidence="3">DSM 18485 / JCM 12961 / CGMCC 1.5033 / YUAN-3</strain>
    </source>
</reference>
<evidence type="ECO:0000313" key="3">
    <source>
        <dbReference type="Proteomes" id="UP000001551"/>
    </source>
</evidence>
<dbReference type="Gene3D" id="1.10.10.2520">
    <property type="entry name" value="Cell wall hydrolase SleB, domain 1"/>
    <property type="match status" value="1"/>
</dbReference>
<evidence type="ECO:0000259" key="1">
    <source>
        <dbReference type="Pfam" id="PF07486"/>
    </source>
</evidence>
<name>E6U434_ETHHY</name>
<dbReference type="InterPro" id="IPR042047">
    <property type="entry name" value="SleB_dom1"/>
</dbReference>
<dbReference type="InterPro" id="IPR011105">
    <property type="entry name" value="Cell_wall_hydrolase_SleB"/>
</dbReference>
<dbReference type="AlphaFoldDB" id="E6U434"/>
<protein>
    <submittedName>
        <fullName evidence="2">Cell wall hydrolase SleB</fullName>
    </submittedName>
</protein>
<keyword evidence="3" id="KW-1185">Reference proteome</keyword>
<dbReference type="HOGENOM" id="CLU_1775581_0_0_9"/>
<feature type="domain" description="Cell wall hydrolase SleB" evidence="1">
    <location>
        <begin position="19"/>
        <end position="138"/>
    </location>
</feature>
<sequence>MPLTTRELFARMIQCEAGGEGDNGMRAVASVIMNRVNVSYGEYMRVNQGSLRNVLSQPGQFTCFEETVGGQYNPQNVYNMRPTQVHYDIADWAIGGGTLGAVGDCLWYFNPFRPDCPAKFPYNGTGELYVHIGDHCFYSPTALYAQT</sequence>
<keyword evidence="2" id="KW-0378">Hydrolase</keyword>
<dbReference type="KEGG" id="eha:Ethha_2197"/>
<evidence type="ECO:0000313" key="2">
    <source>
        <dbReference type="EMBL" id="ADU27714.1"/>
    </source>
</evidence>
<dbReference type="Proteomes" id="UP000001551">
    <property type="component" value="Chromosome"/>
</dbReference>
<dbReference type="GO" id="GO:0016787">
    <property type="term" value="F:hydrolase activity"/>
    <property type="evidence" value="ECO:0007669"/>
    <property type="project" value="UniProtKB-KW"/>
</dbReference>
<gene>
    <name evidence="2" type="ordered locus">Ethha_2197</name>
</gene>
<dbReference type="Pfam" id="PF07486">
    <property type="entry name" value="Hydrolase_2"/>
    <property type="match status" value="1"/>
</dbReference>
<proteinExistence type="predicted"/>
<dbReference type="RefSeq" id="WP_013486062.1">
    <property type="nucleotide sequence ID" value="NC_014828.1"/>
</dbReference>
<organism evidence="2 3">
    <name type="scientific">Ethanoligenens harbinense (strain DSM 18485 / JCM 12961 / CGMCC 1.5033 / YUAN-3)</name>
    <dbReference type="NCBI Taxonomy" id="663278"/>
    <lineage>
        <taxon>Bacteria</taxon>
        <taxon>Bacillati</taxon>
        <taxon>Bacillota</taxon>
        <taxon>Clostridia</taxon>
        <taxon>Eubacteriales</taxon>
        <taxon>Oscillospiraceae</taxon>
        <taxon>Ethanoligenens</taxon>
    </lineage>
</organism>
<dbReference type="STRING" id="663278.Ethha_2197"/>